<accession>A0A0F8X6S1</accession>
<evidence type="ECO:0000313" key="1">
    <source>
        <dbReference type="EMBL" id="KKK64488.1"/>
    </source>
</evidence>
<feature type="non-terminal residue" evidence="1">
    <location>
        <position position="1"/>
    </location>
</feature>
<dbReference type="AlphaFoldDB" id="A0A0F8X6S1"/>
<gene>
    <name evidence="1" type="ORF">LCGC14_2983650</name>
</gene>
<comment type="caution">
    <text evidence="1">The sequence shown here is derived from an EMBL/GenBank/DDBJ whole genome shotgun (WGS) entry which is preliminary data.</text>
</comment>
<dbReference type="EMBL" id="LAZR01061002">
    <property type="protein sequence ID" value="KKK64488.1"/>
    <property type="molecule type" value="Genomic_DNA"/>
</dbReference>
<protein>
    <submittedName>
        <fullName evidence="1">Uncharacterized protein</fullName>
    </submittedName>
</protein>
<reference evidence="1" key="1">
    <citation type="journal article" date="2015" name="Nature">
        <title>Complex archaea that bridge the gap between prokaryotes and eukaryotes.</title>
        <authorList>
            <person name="Spang A."/>
            <person name="Saw J.H."/>
            <person name="Jorgensen S.L."/>
            <person name="Zaremba-Niedzwiedzka K."/>
            <person name="Martijn J."/>
            <person name="Lind A.E."/>
            <person name="van Eijk R."/>
            <person name="Schleper C."/>
            <person name="Guy L."/>
            <person name="Ettema T.J."/>
        </authorList>
    </citation>
    <scope>NUCLEOTIDE SEQUENCE</scope>
</reference>
<proteinExistence type="predicted"/>
<sequence length="49" mass="6115">RHYRCQNCERIWLYVEEWHLPDGDVADWYPQGANVQALFDERMRTKVYR</sequence>
<name>A0A0F8X6S1_9ZZZZ</name>
<organism evidence="1">
    <name type="scientific">marine sediment metagenome</name>
    <dbReference type="NCBI Taxonomy" id="412755"/>
    <lineage>
        <taxon>unclassified sequences</taxon>
        <taxon>metagenomes</taxon>
        <taxon>ecological metagenomes</taxon>
    </lineage>
</organism>